<feature type="coiled-coil region" evidence="2">
    <location>
        <begin position="26"/>
        <end position="53"/>
    </location>
</feature>
<dbReference type="GO" id="GO:0036064">
    <property type="term" value="C:ciliary basal body"/>
    <property type="evidence" value="ECO:0007669"/>
    <property type="project" value="TreeGrafter"/>
</dbReference>
<dbReference type="GO" id="GO:0070740">
    <property type="term" value="F:tubulin-glutamic acid ligase activity"/>
    <property type="evidence" value="ECO:0007669"/>
    <property type="project" value="TreeGrafter"/>
</dbReference>
<evidence type="ECO:0000313" key="4">
    <source>
        <dbReference type="Proteomes" id="UP001333110"/>
    </source>
</evidence>
<evidence type="ECO:0000313" key="3">
    <source>
        <dbReference type="EMBL" id="KAK4812668.1"/>
    </source>
</evidence>
<comment type="caution">
    <text evidence="3">The sequence shown here is derived from an EMBL/GenBank/DDBJ whole genome shotgun (WGS) entry which is preliminary data.</text>
</comment>
<gene>
    <name evidence="3" type="ORF">QYF61_012178</name>
</gene>
<evidence type="ECO:0000256" key="2">
    <source>
        <dbReference type="SAM" id="Coils"/>
    </source>
</evidence>
<dbReference type="AlphaFoldDB" id="A0AAN7MMG1"/>
<reference evidence="3 4" key="1">
    <citation type="journal article" date="2023" name="J. Hered.">
        <title>Chromosome-level genome of the wood stork (Mycteria americana) provides insight into avian chromosome evolution.</title>
        <authorList>
            <person name="Flamio R. Jr."/>
            <person name="Ramstad K.M."/>
        </authorList>
    </citation>
    <scope>NUCLEOTIDE SEQUENCE [LARGE SCALE GENOMIC DNA]</scope>
    <source>
        <strain evidence="3">JAX WOST 10</strain>
    </source>
</reference>
<name>A0AAN7MMG1_MYCAM</name>
<comment type="similarity">
    <text evidence="1">Belongs to the tubulin--tyrosine ligase family.</text>
</comment>
<dbReference type="PANTHER" id="PTHR12241">
    <property type="entry name" value="TUBULIN POLYGLUTAMYLASE"/>
    <property type="match status" value="1"/>
</dbReference>
<evidence type="ECO:0000256" key="1">
    <source>
        <dbReference type="ARBA" id="ARBA00006820"/>
    </source>
</evidence>
<dbReference type="Proteomes" id="UP001333110">
    <property type="component" value="Unassembled WGS sequence"/>
</dbReference>
<dbReference type="EMBL" id="JAUNZN010000014">
    <property type="protein sequence ID" value="KAK4812668.1"/>
    <property type="molecule type" value="Genomic_DNA"/>
</dbReference>
<protein>
    <submittedName>
        <fullName evidence="3">Uncharacterized protein</fullName>
    </submittedName>
</protein>
<dbReference type="GO" id="GO:0015631">
    <property type="term" value="F:tubulin binding"/>
    <property type="evidence" value="ECO:0007669"/>
    <property type="project" value="TreeGrafter"/>
</dbReference>
<keyword evidence="4" id="KW-1185">Reference proteome</keyword>
<organism evidence="3 4">
    <name type="scientific">Mycteria americana</name>
    <name type="common">Wood stork</name>
    <dbReference type="NCBI Taxonomy" id="33587"/>
    <lineage>
        <taxon>Eukaryota</taxon>
        <taxon>Metazoa</taxon>
        <taxon>Chordata</taxon>
        <taxon>Craniata</taxon>
        <taxon>Vertebrata</taxon>
        <taxon>Euteleostomi</taxon>
        <taxon>Archelosauria</taxon>
        <taxon>Archosauria</taxon>
        <taxon>Dinosauria</taxon>
        <taxon>Saurischia</taxon>
        <taxon>Theropoda</taxon>
        <taxon>Coelurosauria</taxon>
        <taxon>Aves</taxon>
        <taxon>Neognathae</taxon>
        <taxon>Neoaves</taxon>
        <taxon>Aequornithes</taxon>
        <taxon>Ciconiiformes</taxon>
        <taxon>Ciconiidae</taxon>
        <taxon>Mycteria</taxon>
    </lineage>
</organism>
<dbReference type="GO" id="GO:0000226">
    <property type="term" value="P:microtubule cytoskeleton organization"/>
    <property type="evidence" value="ECO:0007669"/>
    <property type="project" value="TreeGrafter"/>
</dbReference>
<proteinExistence type="inferred from homology"/>
<keyword evidence="2" id="KW-0175">Coiled coil</keyword>
<dbReference type="PANTHER" id="PTHR12241:SF39">
    <property type="entry name" value="TUBULIN POLYGLUTAMYLASE TTLL9-RELATED"/>
    <property type="match status" value="1"/>
</dbReference>
<sequence>MVERGLDTENQNRAFFSSKKKQPSMLSQKNCLVKNLKRFRKQLEREAGKLEATKCAFIPKTFKMPSECYLLVEEFRKNPGIAWLLKPSFFTGKLVSPDDWQCQFDKSARTEAEMSVLVLLLAVECWQPFFFLGFAEHVHLTNVAVQKAACGYDPGKARDTRCLRTVPPLPATGALLADARTLTSSCQLPCRGRGCKRVIQQLGQHPTAKRGAGSVDVCGYGQRFHPQPPERSEGDYRWLLEVNAASASLTASSQEDCELKCHLLKDTLHTVDREGRQAKMLTGKEKRVGGFDPIRNDRPVSRGGDLGTPVDGNGMANAHFVLAGCSARVPKLAARQREERAHLSLENKRTRTGLWAFTGLRDQKEQMLSKSGCTPPGCRSTVKNKHVNGVGTVLVIVPLSKR</sequence>
<accession>A0AAN7MMG1</accession>